<feature type="compositionally biased region" description="Low complexity" evidence="1">
    <location>
        <begin position="15"/>
        <end position="27"/>
    </location>
</feature>
<proteinExistence type="predicted"/>
<dbReference type="Proteomes" id="UP000777482">
    <property type="component" value="Unassembled WGS sequence"/>
</dbReference>
<protein>
    <submittedName>
        <fullName evidence="2">Uncharacterized protein</fullName>
    </submittedName>
</protein>
<feature type="compositionally biased region" description="Low complexity" evidence="1">
    <location>
        <begin position="148"/>
        <end position="182"/>
    </location>
</feature>
<feature type="region of interest" description="Disordered" evidence="1">
    <location>
        <begin position="40"/>
        <end position="241"/>
    </location>
</feature>
<feature type="compositionally biased region" description="Low complexity" evidence="1">
    <location>
        <begin position="48"/>
        <end position="64"/>
    </location>
</feature>
<comment type="caution">
    <text evidence="2">The sequence shown here is derived from an EMBL/GenBank/DDBJ whole genome shotgun (WGS) entry which is preliminary data.</text>
</comment>
<feature type="region of interest" description="Disordered" evidence="1">
    <location>
        <begin position="311"/>
        <end position="334"/>
    </location>
</feature>
<evidence type="ECO:0000256" key="1">
    <source>
        <dbReference type="SAM" id="MobiDB-lite"/>
    </source>
</evidence>
<accession>A0A9P7B3X0</accession>
<keyword evidence="3" id="KW-1185">Reference proteome</keyword>
<gene>
    <name evidence="2" type="ORF">C6P46_006761</name>
</gene>
<reference evidence="2 3" key="1">
    <citation type="submission" date="2020-11" db="EMBL/GenBank/DDBJ databases">
        <title>Kefir isolates.</title>
        <authorList>
            <person name="Marcisauskas S."/>
            <person name="Kim Y."/>
            <person name="Blasche S."/>
        </authorList>
    </citation>
    <scope>NUCLEOTIDE SEQUENCE [LARGE SCALE GENOMIC DNA]</scope>
    <source>
        <strain evidence="2 3">KR</strain>
    </source>
</reference>
<evidence type="ECO:0000313" key="2">
    <source>
        <dbReference type="EMBL" id="KAG0656931.1"/>
    </source>
</evidence>
<evidence type="ECO:0000313" key="3">
    <source>
        <dbReference type="Proteomes" id="UP000777482"/>
    </source>
</evidence>
<feature type="compositionally biased region" description="Polar residues" evidence="1">
    <location>
        <begin position="69"/>
        <end position="83"/>
    </location>
</feature>
<organism evidence="2 3">
    <name type="scientific">Rhodotorula mucilaginosa</name>
    <name type="common">Yeast</name>
    <name type="synonym">Rhodotorula rubra</name>
    <dbReference type="NCBI Taxonomy" id="5537"/>
    <lineage>
        <taxon>Eukaryota</taxon>
        <taxon>Fungi</taxon>
        <taxon>Dikarya</taxon>
        <taxon>Basidiomycota</taxon>
        <taxon>Pucciniomycotina</taxon>
        <taxon>Microbotryomycetes</taxon>
        <taxon>Sporidiobolales</taxon>
        <taxon>Sporidiobolaceae</taxon>
        <taxon>Rhodotorula</taxon>
    </lineage>
</organism>
<dbReference type="OrthoDB" id="2529459at2759"/>
<dbReference type="AlphaFoldDB" id="A0A9P7B3X0"/>
<sequence>MDRNAGPTWTPRVDAAANSAARARDQQQLLQPVQQMATGVYYDQGRLPPMQQHQQYRQSYQPQPGAMNQRFSNAFMNPPSHNGQPPVEQQRAYRQSSYAPPPPRQQQQQQLQPQPPPPTPPVRYSHQPSQPSRVERPPRQASMLLDPQQQQQQKVQMQQYHYEQQQQRRVQLQPQQQRQTLQPPDDRFFSSASVPMASDLSSSSIATNSVASTSASPQLSDERRSKLPPPPKQPKRPTAPLCGPFDMDDWTITDSTLPSCVSPAVFLLWQTSPLAGRDAFETVFVDAQTRRVAFVAREYVRGADGVLRRGGVEDDETRDLSSSQWHEAGGDEEGSPVERLEWLLLSVPSARERERGSDQLGKVGLVTNENLYLPAGKVVRWKKFYKKSFFADEKEEPTWQGIGGTKYRWVVQPGQASMCHLIDHRTKEVIVTVRERSEKPTQIVISALAQPSLQPVLLTLLHRTFTIAEKARNKDRQAWEDEEVVRW</sequence>
<feature type="compositionally biased region" description="Low complexity" evidence="1">
    <location>
        <begin position="201"/>
        <end position="216"/>
    </location>
</feature>
<feature type="region of interest" description="Disordered" evidence="1">
    <location>
        <begin position="1"/>
        <end position="27"/>
    </location>
</feature>
<name>A0A9P7B3X0_RHOMI</name>
<dbReference type="EMBL" id="PUHQ01000089">
    <property type="protein sequence ID" value="KAG0656931.1"/>
    <property type="molecule type" value="Genomic_DNA"/>
</dbReference>